<protein>
    <submittedName>
        <fullName evidence="1">Uncharacterized protein</fullName>
    </submittedName>
</protein>
<dbReference type="Proteomes" id="UP001243286">
    <property type="component" value="Unassembled WGS sequence"/>
</dbReference>
<evidence type="ECO:0000313" key="2">
    <source>
        <dbReference type="Proteomes" id="UP001243286"/>
    </source>
</evidence>
<gene>
    <name evidence="1" type="ORF">QK289_03005</name>
</gene>
<reference evidence="1 2" key="1">
    <citation type="submission" date="2023-04" db="EMBL/GenBank/DDBJ databases">
        <title>Antarctic isolates genomes.</title>
        <authorList>
            <person name="Dimov S.G."/>
        </authorList>
    </citation>
    <scope>NUCLEOTIDE SEQUENCE [LARGE SCALE GENOMIC DNA]</scope>
    <source>
        <strain evidence="1 2">AL19</strain>
    </source>
</reference>
<dbReference type="RefSeq" id="WP_014969711.1">
    <property type="nucleotide sequence ID" value="NZ_JANJYY010000003.1"/>
</dbReference>
<accession>A0ABT6QZ60</accession>
<comment type="caution">
    <text evidence="1">The sequence shown here is derived from an EMBL/GenBank/DDBJ whole genome shotgun (WGS) entry which is preliminary data.</text>
</comment>
<sequence length="51" mass="5602">MEIILMTGVTVLLGGGATFLAHVVKTERRHVSANVKTHVERATYPSLRLVK</sequence>
<evidence type="ECO:0000313" key="1">
    <source>
        <dbReference type="EMBL" id="MDI3233964.1"/>
    </source>
</evidence>
<proteinExistence type="predicted"/>
<name>A0ABT6QZ60_9BACL</name>
<keyword evidence="2" id="KW-1185">Reference proteome</keyword>
<dbReference type="EMBL" id="JASBQV010000003">
    <property type="protein sequence ID" value="MDI3233964.1"/>
    <property type="molecule type" value="Genomic_DNA"/>
</dbReference>
<organism evidence="1 2">
    <name type="scientific">Exiguobacterium antarcticum</name>
    <dbReference type="NCBI Taxonomy" id="132920"/>
    <lineage>
        <taxon>Bacteria</taxon>
        <taxon>Bacillati</taxon>
        <taxon>Bacillota</taxon>
        <taxon>Bacilli</taxon>
        <taxon>Bacillales</taxon>
        <taxon>Bacillales Family XII. Incertae Sedis</taxon>
        <taxon>Exiguobacterium</taxon>
    </lineage>
</organism>